<proteinExistence type="predicted"/>
<dbReference type="InterPro" id="IPR013517">
    <property type="entry name" value="FG-GAP"/>
</dbReference>
<feature type="compositionally biased region" description="Pro residues" evidence="3">
    <location>
        <begin position="116"/>
        <end position="127"/>
    </location>
</feature>
<dbReference type="EMBL" id="SJPX01000002">
    <property type="protein sequence ID" value="TWU55899.1"/>
    <property type="molecule type" value="Genomic_DNA"/>
</dbReference>
<reference evidence="5 6" key="1">
    <citation type="submission" date="2019-02" db="EMBL/GenBank/DDBJ databases">
        <title>Deep-cultivation of Planctomycetes and their phenomic and genomic characterization uncovers novel biology.</title>
        <authorList>
            <person name="Wiegand S."/>
            <person name="Jogler M."/>
            <person name="Boedeker C."/>
            <person name="Pinto D."/>
            <person name="Vollmers J."/>
            <person name="Rivas-Marin E."/>
            <person name="Kohn T."/>
            <person name="Peeters S.H."/>
            <person name="Heuer A."/>
            <person name="Rast P."/>
            <person name="Oberbeckmann S."/>
            <person name="Bunk B."/>
            <person name="Jeske O."/>
            <person name="Meyerdierks A."/>
            <person name="Storesund J.E."/>
            <person name="Kallscheuer N."/>
            <person name="Luecker S."/>
            <person name="Lage O.M."/>
            <person name="Pohl T."/>
            <person name="Merkel B.J."/>
            <person name="Hornburger P."/>
            <person name="Mueller R.-W."/>
            <person name="Bruemmer F."/>
            <person name="Labrenz M."/>
            <person name="Spormann A.M."/>
            <person name="Op Den Camp H."/>
            <person name="Overmann J."/>
            <person name="Amann R."/>
            <person name="Jetten M.S.M."/>
            <person name="Mascher T."/>
            <person name="Medema M.H."/>
            <person name="Devos D.P."/>
            <person name="Kaster A.-K."/>
            <person name="Ovreas L."/>
            <person name="Rohde M."/>
            <person name="Galperin M.Y."/>
            <person name="Jogler C."/>
        </authorList>
    </citation>
    <scope>NUCLEOTIDE SEQUENCE [LARGE SCALE GENOMIC DNA]</scope>
    <source>
        <strain evidence="5 6">Poly59</strain>
    </source>
</reference>
<dbReference type="Pfam" id="PF07593">
    <property type="entry name" value="UnbV_ASPIC"/>
    <property type="match status" value="1"/>
</dbReference>
<dbReference type="OrthoDB" id="5287961at2"/>
<feature type="repeat" description="TPR" evidence="2">
    <location>
        <begin position="369"/>
        <end position="402"/>
    </location>
</feature>
<keyword evidence="1" id="KW-0732">Signal</keyword>
<evidence type="ECO:0000313" key="6">
    <source>
        <dbReference type="Proteomes" id="UP000317977"/>
    </source>
</evidence>
<gene>
    <name evidence="5" type="ORF">Poly59_22020</name>
</gene>
<comment type="caution">
    <text evidence="5">The sequence shown here is derived from an EMBL/GenBank/DDBJ whole genome shotgun (WGS) entry which is preliminary data.</text>
</comment>
<dbReference type="InterPro" id="IPR027039">
    <property type="entry name" value="Crtac1"/>
</dbReference>
<dbReference type="PROSITE" id="PS50005">
    <property type="entry name" value="TPR"/>
    <property type="match status" value="1"/>
</dbReference>
<dbReference type="SUPFAM" id="SSF69318">
    <property type="entry name" value="Integrin alpha N-terminal domain"/>
    <property type="match status" value="1"/>
</dbReference>
<dbReference type="InterPro" id="IPR011990">
    <property type="entry name" value="TPR-like_helical_dom_sf"/>
</dbReference>
<dbReference type="Gene3D" id="2.130.10.130">
    <property type="entry name" value="Integrin alpha, N-terminal"/>
    <property type="match status" value="2"/>
</dbReference>
<evidence type="ECO:0000313" key="5">
    <source>
        <dbReference type="EMBL" id="TWU55899.1"/>
    </source>
</evidence>
<dbReference type="Pfam" id="PF13517">
    <property type="entry name" value="FG-GAP_3"/>
    <property type="match status" value="1"/>
</dbReference>
<protein>
    <submittedName>
        <fullName evidence="5">ASPIC and UnbV</fullName>
    </submittedName>
</protein>
<evidence type="ECO:0000256" key="3">
    <source>
        <dbReference type="SAM" id="MobiDB-lite"/>
    </source>
</evidence>
<name>A0A5C6F7Z6_9BACT</name>
<dbReference type="PANTHER" id="PTHR16026">
    <property type="entry name" value="CARTILAGE ACIDIC PROTEIN 1"/>
    <property type="match status" value="1"/>
</dbReference>
<evidence type="ECO:0000256" key="2">
    <source>
        <dbReference type="PROSITE-ProRule" id="PRU00339"/>
    </source>
</evidence>
<accession>A0A5C6F7Z6</accession>
<evidence type="ECO:0000259" key="4">
    <source>
        <dbReference type="Pfam" id="PF07593"/>
    </source>
</evidence>
<keyword evidence="2" id="KW-0802">TPR repeat</keyword>
<sequence>MAYIQRKEKRMKMQTRYWENVVEKLTALMFPQSTIHRRISTSDLSDFMIALRQLRRNMHDQVERVKSSSNRIRQLVFLSAWVAAALLAGCSQKPATKSNASANTTTDADNTAEAPPMVPTPPQVPEAPAPMLARQQQVDNAVAAQGAGETDQAVRLLRDLLVRNPQDYEVLFHLANTLALQGKYDQGIELLSEIPTDHPDAGLPALGVSAGWCLNVGRYREAENRYRKMLEIDPTINLVRRSLAYLLNRQGRRHEANLLIRELCRSGDVMQDELHALIVEADAIYDAPGTPPADGTRPYWPIGPGGQARHLFTEKKYREAAELVRPVIELGEAADSMIAFYGRAAVEAQDDEMVAWWYGHLNESVKQFPEYWAAIGTQLIAEAEYADAVRALAEAVRLDPTDLRSTRRIFQGLRSMNETEKAQTWIDRYALLNQILNESNAIAASNAPATESFQALAKDLDSIGRRLEALLWQVVLVTRSGDSQDNLAGFKTDLQQTLADGTAFPEPSEIWCDMNLADRPLPPFPSRIAAIGDKNDSASKGFAKPTVPDPADFVNISNEVGLKHSYRIAKEPIAKGFAIYQSLGGGVAVTDFDLDGRPDLYFCQGAADPDNFVAIDSDRLYRTVERTDKNRTNDVQSNDQHLVDVTTPSGLNERSYTVGVTSGDWNQDGFADLAIANIGANQIMINQGDGTYRPEPLDEISDLTNLSTSLAMGDMTGDHLPDLFSLNYLRDENIAKLPTVDSAGDVVDAIAPLSVAPTRDILYANTGDGRWKASVVGDDVSNACTGLGIILTDLLSDHDGNEAYIANDVRNNQLWAQGEGHKLTDLAIASGCAYGSIGSATGAMGIASADLDRSGSVDLHVTNYMNEPVSLFLNRNGLFRDMNVKFGVDRESTEMVGFGTQAIDYSNDGWPDLVVTNGHIEDLRRRGNQPFQQPLQLFANLGDRFEITQPRDSEYWSTPRLGRAMARLDFNRDGRMDFAMTDLLGPASLLINQSPTNHHWVSFHLVGTTSERDAIGAHVEITAGDQQWSAWVTAGDGFLCKNESVVHFGIGAEARLDQATVTWPSGKIQTFNTLPADQSMLLVEGDAEPFALPRH</sequence>
<dbReference type="PANTHER" id="PTHR16026:SF0">
    <property type="entry name" value="CARTILAGE ACIDIC PROTEIN 1"/>
    <property type="match status" value="1"/>
</dbReference>
<dbReference type="InterPro" id="IPR028994">
    <property type="entry name" value="Integrin_alpha_N"/>
</dbReference>
<feature type="region of interest" description="Disordered" evidence="3">
    <location>
        <begin position="93"/>
        <end position="127"/>
    </location>
</feature>
<feature type="domain" description="ASPIC/UnbV" evidence="4">
    <location>
        <begin position="1014"/>
        <end position="1079"/>
    </location>
</feature>
<evidence type="ECO:0000256" key="1">
    <source>
        <dbReference type="ARBA" id="ARBA00022729"/>
    </source>
</evidence>
<dbReference type="Gene3D" id="1.25.40.10">
    <property type="entry name" value="Tetratricopeptide repeat domain"/>
    <property type="match status" value="2"/>
</dbReference>
<dbReference type="Proteomes" id="UP000317977">
    <property type="component" value="Unassembled WGS sequence"/>
</dbReference>
<dbReference type="Pfam" id="PF14559">
    <property type="entry name" value="TPR_19"/>
    <property type="match status" value="1"/>
</dbReference>
<feature type="compositionally biased region" description="Low complexity" evidence="3">
    <location>
        <begin position="95"/>
        <end position="115"/>
    </location>
</feature>
<keyword evidence="6" id="KW-1185">Reference proteome</keyword>
<dbReference type="InterPro" id="IPR019734">
    <property type="entry name" value="TPR_rpt"/>
</dbReference>
<dbReference type="SUPFAM" id="SSF48452">
    <property type="entry name" value="TPR-like"/>
    <property type="match status" value="1"/>
</dbReference>
<organism evidence="5 6">
    <name type="scientific">Rubripirellula reticaptiva</name>
    <dbReference type="NCBI Taxonomy" id="2528013"/>
    <lineage>
        <taxon>Bacteria</taxon>
        <taxon>Pseudomonadati</taxon>
        <taxon>Planctomycetota</taxon>
        <taxon>Planctomycetia</taxon>
        <taxon>Pirellulales</taxon>
        <taxon>Pirellulaceae</taxon>
        <taxon>Rubripirellula</taxon>
    </lineage>
</organism>
<dbReference type="InterPro" id="IPR011519">
    <property type="entry name" value="UnbV_ASPIC"/>
</dbReference>
<dbReference type="AlphaFoldDB" id="A0A5C6F7Z6"/>